<proteinExistence type="predicted"/>
<feature type="compositionally biased region" description="Basic residues" evidence="1">
    <location>
        <begin position="13"/>
        <end position="24"/>
    </location>
</feature>
<dbReference type="EMBL" id="JAPKHW010000031">
    <property type="protein sequence ID" value="MCX4149558.1"/>
    <property type="molecule type" value="Genomic_DNA"/>
</dbReference>
<keyword evidence="5" id="KW-1185">Reference proteome</keyword>
<feature type="compositionally biased region" description="Basic and acidic residues" evidence="1">
    <location>
        <begin position="28"/>
        <end position="42"/>
    </location>
</feature>
<feature type="domain" description="DZANK-type" evidence="2">
    <location>
        <begin position="58"/>
        <end position="102"/>
    </location>
</feature>
<dbReference type="Proteomes" id="UP001242288">
    <property type="component" value="Unassembled WGS sequence"/>
</dbReference>
<accession>A0AAP5BGZ7</accession>
<dbReference type="RefSeq" id="WP_266260452.1">
    <property type="nucleotide sequence ID" value="NZ_JAMXWF010000031.1"/>
</dbReference>
<dbReference type="InterPro" id="IPR025874">
    <property type="entry name" value="DZR"/>
</dbReference>
<evidence type="ECO:0000313" key="4">
    <source>
        <dbReference type="EMBL" id="MDQ6411376.1"/>
    </source>
</evidence>
<protein>
    <submittedName>
        <fullName evidence="4">Zinc ribbon domain-containing protein</fullName>
    </submittedName>
</protein>
<feature type="region of interest" description="Disordered" evidence="1">
    <location>
        <begin position="7"/>
        <end position="51"/>
    </location>
</feature>
<evidence type="ECO:0000313" key="6">
    <source>
        <dbReference type="Proteomes" id="UP001242288"/>
    </source>
</evidence>
<evidence type="ECO:0000259" key="2">
    <source>
        <dbReference type="Pfam" id="PF12773"/>
    </source>
</evidence>
<dbReference type="EMBL" id="JAMXWF010000031">
    <property type="protein sequence ID" value="MDQ6411376.1"/>
    <property type="molecule type" value="Genomic_DNA"/>
</dbReference>
<dbReference type="Pfam" id="PF12773">
    <property type="entry name" value="DZR"/>
    <property type="match status" value="1"/>
</dbReference>
<dbReference type="Proteomes" id="UP001209412">
    <property type="component" value="Unassembled WGS sequence"/>
</dbReference>
<dbReference type="AlphaFoldDB" id="A0AAP5BGZ7"/>
<organism evidence="4 6">
    <name type="scientific">Paraburkholderia madseniana</name>
    <dbReference type="NCBI Taxonomy" id="2599607"/>
    <lineage>
        <taxon>Bacteria</taxon>
        <taxon>Pseudomonadati</taxon>
        <taxon>Pseudomonadota</taxon>
        <taxon>Betaproteobacteria</taxon>
        <taxon>Burkholderiales</taxon>
        <taxon>Burkholderiaceae</taxon>
        <taxon>Paraburkholderia</taxon>
    </lineage>
</organism>
<evidence type="ECO:0000256" key="1">
    <source>
        <dbReference type="SAM" id="MobiDB-lite"/>
    </source>
</evidence>
<evidence type="ECO:0000313" key="5">
    <source>
        <dbReference type="Proteomes" id="UP001209412"/>
    </source>
</evidence>
<gene>
    <name evidence="4" type="ORF">NIE36_29910</name>
    <name evidence="3" type="ORF">OSB80_29975</name>
</gene>
<evidence type="ECO:0000313" key="3">
    <source>
        <dbReference type="EMBL" id="MCX4149558.1"/>
    </source>
</evidence>
<name>A0AAP5BGZ7_9BURK</name>
<reference evidence="4" key="1">
    <citation type="submission" date="2022-06" db="EMBL/GenBank/DDBJ databases">
        <title>PHB producers.</title>
        <authorList>
            <person name="Besaury L."/>
        </authorList>
    </citation>
    <scope>NUCLEOTIDE SEQUENCE</scope>
    <source>
        <strain evidence="4 5">SEWS6</strain>
    </source>
</reference>
<comment type="caution">
    <text evidence="4">The sequence shown here is derived from an EMBL/GenBank/DDBJ whole genome shotgun (WGS) entry which is preliminary data.</text>
</comment>
<sequence>MGFWEKMLGGHRGGGHHGGGHRSGGHGDWGRGDGYGLRDDGSGGRPPPASTLTTGATCPGCQAVNATSARFCQQCGASLALAACKGCQALLPAGAPFCQQCGAAAQR</sequence>